<keyword evidence="2" id="KW-1133">Transmembrane helix</keyword>
<feature type="signal peptide" evidence="3">
    <location>
        <begin position="1"/>
        <end position="26"/>
    </location>
</feature>
<accession>A0A6B8VXU5</accession>
<keyword evidence="2" id="KW-0812">Transmembrane</keyword>
<feature type="compositionally biased region" description="Low complexity" evidence="1">
    <location>
        <begin position="31"/>
        <end position="45"/>
    </location>
</feature>
<evidence type="ECO:0000313" key="4">
    <source>
        <dbReference type="EMBL" id="QGU04981.1"/>
    </source>
</evidence>
<protein>
    <recommendedName>
        <fullName evidence="6">Secreted protein</fullName>
    </recommendedName>
</protein>
<dbReference type="EMBL" id="CP046453">
    <property type="protein sequence ID" value="QGU04981.1"/>
    <property type="molecule type" value="Genomic_DNA"/>
</dbReference>
<evidence type="ECO:0000256" key="1">
    <source>
        <dbReference type="SAM" id="MobiDB-lite"/>
    </source>
</evidence>
<gene>
    <name evidence="4" type="ORF">CETAM_08635</name>
</gene>
<dbReference type="KEGG" id="ccoe:CETAM_08635"/>
<feature type="chain" id="PRO_5025603324" description="Secreted protein" evidence="3">
    <location>
        <begin position="27"/>
        <end position="113"/>
    </location>
</feature>
<evidence type="ECO:0000313" key="5">
    <source>
        <dbReference type="Proteomes" id="UP000425178"/>
    </source>
</evidence>
<organism evidence="4 5">
    <name type="scientific">Corynebacterium comes</name>
    <dbReference type="NCBI Taxonomy" id="2675218"/>
    <lineage>
        <taxon>Bacteria</taxon>
        <taxon>Bacillati</taxon>
        <taxon>Actinomycetota</taxon>
        <taxon>Actinomycetes</taxon>
        <taxon>Mycobacteriales</taxon>
        <taxon>Corynebacteriaceae</taxon>
        <taxon>Corynebacterium</taxon>
    </lineage>
</organism>
<keyword evidence="3" id="KW-0732">Signal</keyword>
<dbReference type="RefSeq" id="WP_156228481.1">
    <property type="nucleotide sequence ID" value="NZ_CP046453.1"/>
</dbReference>
<evidence type="ECO:0000256" key="3">
    <source>
        <dbReference type="SAM" id="SignalP"/>
    </source>
</evidence>
<evidence type="ECO:0008006" key="6">
    <source>
        <dbReference type="Google" id="ProtNLM"/>
    </source>
</evidence>
<keyword evidence="2" id="KW-0472">Membrane</keyword>
<feature type="transmembrane region" description="Helical" evidence="2">
    <location>
        <begin position="73"/>
        <end position="95"/>
    </location>
</feature>
<evidence type="ECO:0000256" key="2">
    <source>
        <dbReference type="SAM" id="Phobius"/>
    </source>
</evidence>
<sequence length="113" mass="11797">MIRRRLSVALVAAASTTLALVTPAHADTQMESEPSFSSLSSGSSGDSDDENSELPGWAQSMVLDEDSLLVLEIIRAVMATGLAITQGAVLALPFIPGGKDQLRDFLASLGIQP</sequence>
<dbReference type="AlphaFoldDB" id="A0A6B8VXU5"/>
<feature type="region of interest" description="Disordered" evidence="1">
    <location>
        <begin position="24"/>
        <end position="57"/>
    </location>
</feature>
<dbReference type="Proteomes" id="UP000425178">
    <property type="component" value="Chromosome"/>
</dbReference>
<keyword evidence="5" id="KW-1185">Reference proteome</keyword>
<name>A0A6B8VXU5_9CORY</name>
<reference evidence="4 5" key="1">
    <citation type="journal article" date="2021" name="Int. J. Syst. Evol. Microbiol.">
        <title>Classification of three corynebacterial strains isolated from a small paddock in North Rhine-Westphalia: proposal of &lt;i&gt;Corynebacterium kalinowskii&lt;/i&gt; sp. nov., &lt;i&gt;Corynebacterium comes&lt;/i&gt; sp. nov. and &lt;i&gt;Corynebacterium occultum&lt;/i&gt; sp. nov.</title>
        <authorList>
            <person name="Schaffert L."/>
            <person name="Ruwe M."/>
            <person name="Milse J."/>
            <person name="Hanuschka K."/>
            <person name="Ortseifen V."/>
            <person name="Droste J."/>
            <person name="Brandt D."/>
            <person name="Schl L."/>
            <person name="Kutter Y."/>
            <person name="Vinke S."/>
            <person name="Vieh P."/>
            <person name="Jacob L."/>
            <person name="L N.C."/>
            <person name="Schulte-Berndt E."/>
            <person name="Hain C."/>
            <person name="Linder M."/>
            <person name="Schmidt P."/>
            <person name="Wollenschl L."/>
            <person name="Luttermann T."/>
            <person name="Thieme E."/>
            <person name="Hassa J."/>
            <person name="Haak M."/>
            <person name="Wittchen M."/>
            <person name="Mentz A."/>
            <person name="Persicke M."/>
            <person name="Busche T."/>
            <person name="R C."/>
        </authorList>
    </citation>
    <scope>NUCLEOTIDE SEQUENCE [LARGE SCALE GENOMIC DNA]</scope>
    <source>
        <strain evidence="4 5">2019</strain>
    </source>
</reference>
<proteinExistence type="predicted"/>